<protein>
    <submittedName>
        <fullName evidence="2">Uncharacterized protein</fullName>
    </submittedName>
</protein>
<evidence type="ECO:0000256" key="1">
    <source>
        <dbReference type="SAM" id="MobiDB-lite"/>
    </source>
</evidence>
<name>A0A7R9LPV6_9ACAR</name>
<keyword evidence="3" id="KW-1185">Reference proteome</keyword>
<sequence length="133" mass="15004">MNSLKLDLLKGLSDVTKTVDSLDRNIDSVVSQSQLKAMSRKRGQKWVRETLSSGNRITESMRHGDVPQKGSEMGSRNTFVRKPDNREYATLYSDRNDSLIEANVNENDGSSNVEIFADSYGKEDPKVYLIKDD</sequence>
<evidence type="ECO:0000313" key="3">
    <source>
        <dbReference type="Proteomes" id="UP000728032"/>
    </source>
</evidence>
<accession>A0A7R9LPV6</accession>
<dbReference type="OrthoDB" id="10660516at2759"/>
<organism evidence="2">
    <name type="scientific">Oppiella nova</name>
    <dbReference type="NCBI Taxonomy" id="334625"/>
    <lineage>
        <taxon>Eukaryota</taxon>
        <taxon>Metazoa</taxon>
        <taxon>Ecdysozoa</taxon>
        <taxon>Arthropoda</taxon>
        <taxon>Chelicerata</taxon>
        <taxon>Arachnida</taxon>
        <taxon>Acari</taxon>
        <taxon>Acariformes</taxon>
        <taxon>Sarcoptiformes</taxon>
        <taxon>Oribatida</taxon>
        <taxon>Brachypylina</taxon>
        <taxon>Oppioidea</taxon>
        <taxon>Oppiidae</taxon>
        <taxon>Oppiella</taxon>
    </lineage>
</organism>
<dbReference type="Proteomes" id="UP000728032">
    <property type="component" value="Unassembled WGS sequence"/>
</dbReference>
<dbReference type="EMBL" id="OC916930">
    <property type="protein sequence ID" value="CAD7645655.1"/>
    <property type="molecule type" value="Genomic_DNA"/>
</dbReference>
<dbReference type="AlphaFoldDB" id="A0A7R9LPV6"/>
<evidence type="ECO:0000313" key="2">
    <source>
        <dbReference type="EMBL" id="CAD7645655.1"/>
    </source>
</evidence>
<gene>
    <name evidence="2" type="ORF">ONB1V03_LOCUS5319</name>
</gene>
<proteinExistence type="predicted"/>
<reference evidence="2" key="1">
    <citation type="submission" date="2020-11" db="EMBL/GenBank/DDBJ databases">
        <authorList>
            <person name="Tran Van P."/>
        </authorList>
    </citation>
    <scope>NUCLEOTIDE SEQUENCE</scope>
</reference>
<dbReference type="EMBL" id="CAJPVJ010002105">
    <property type="protein sequence ID" value="CAG2165781.1"/>
    <property type="molecule type" value="Genomic_DNA"/>
</dbReference>
<feature type="region of interest" description="Disordered" evidence="1">
    <location>
        <begin position="58"/>
        <end position="79"/>
    </location>
</feature>